<dbReference type="PANTHER" id="PTHR35812:SF1">
    <property type="entry name" value="LIPOPROTEIN"/>
    <property type="match status" value="1"/>
</dbReference>
<organism evidence="2 3">
    <name type="scientific">Comamonas piscis</name>
    <dbReference type="NCBI Taxonomy" id="1562974"/>
    <lineage>
        <taxon>Bacteria</taxon>
        <taxon>Pseudomonadati</taxon>
        <taxon>Pseudomonadota</taxon>
        <taxon>Betaproteobacteria</taxon>
        <taxon>Burkholderiales</taxon>
        <taxon>Comamonadaceae</taxon>
        <taxon>Comamonas</taxon>
    </lineage>
</organism>
<dbReference type="RefSeq" id="WP_182327425.1">
    <property type="nucleotide sequence ID" value="NZ_CP058554.1"/>
</dbReference>
<dbReference type="AlphaFoldDB" id="A0A7G5EG94"/>
<dbReference type="PANTHER" id="PTHR35812">
    <property type="entry name" value="LIPOPROTEIN"/>
    <property type="match status" value="1"/>
</dbReference>
<feature type="domain" description="Lcl C-terminal" evidence="1">
    <location>
        <begin position="118"/>
        <end position="224"/>
    </location>
</feature>
<dbReference type="Proteomes" id="UP000515240">
    <property type="component" value="Chromosome"/>
</dbReference>
<evidence type="ECO:0000313" key="2">
    <source>
        <dbReference type="EMBL" id="QMV73019.1"/>
    </source>
</evidence>
<gene>
    <name evidence="2" type="ORF">HS961_09295</name>
</gene>
<dbReference type="EMBL" id="CP058554">
    <property type="protein sequence ID" value="QMV73019.1"/>
    <property type="molecule type" value="Genomic_DNA"/>
</dbReference>
<dbReference type="Pfam" id="PF07603">
    <property type="entry name" value="Lcl_C"/>
    <property type="match status" value="1"/>
</dbReference>
<accession>A0A7G5EG94</accession>
<evidence type="ECO:0000259" key="1">
    <source>
        <dbReference type="Pfam" id="PF07603"/>
    </source>
</evidence>
<reference evidence="2 3" key="1">
    <citation type="journal article" date="2020" name="G3 (Bethesda)">
        <title>CeMbio - The Caenorhabditis elegans Microbiome Resource.</title>
        <authorList>
            <person name="Dirksen P."/>
            <person name="Assie A."/>
            <person name="Zimmermann J."/>
            <person name="Zhang F."/>
            <person name="Tietje A.M."/>
            <person name="Marsh S.A."/>
            <person name="Felix M.A."/>
            <person name="Shapira M."/>
            <person name="Kaleta C."/>
            <person name="Schulenburg H."/>
            <person name="Samuel B."/>
        </authorList>
    </citation>
    <scope>NUCLEOTIDE SEQUENCE [LARGE SCALE GENOMIC DNA]</scope>
    <source>
        <strain evidence="2 3">BIGb0172</strain>
    </source>
</reference>
<dbReference type="KEGG" id="cpis:HS961_09295"/>
<name>A0A7G5EG94_9BURK</name>
<proteinExistence type="predicted"/>
<dbReference type="InterPro" id="IPR011460">
    <property type="entry name" value="Lcl_C"/>
</dbReference>
<evidence type="ECO:0000313" key="3">
    <source>
        <dbReference type="Proteomes" id="UP000515240"/>
    </source>
</evidence>
<protein>
    <submittedName>
        <fullName evidence="2">DUF1566 domain-containing protein</fullName>
    </submittedName>
</protein>
<sequence length="228" mass="24215">MSRHAPHDFPAHARSGVRAHLWTAFFMFTCTYFAMNAVRAQSSPLNDTGQTACNQADSTLASNCASVEAAMPGQDARFGCDAAQATGQLPAKTGGGNAGFDFTALDASGTVTLGSHACVRDNVTGLIWSTESLNWASANNAEASYSRCGYTGGWRLPTRHELHSIVDFSRTAPAIDSDYFPNTHSAWYGTPDGFAPGGSGTVWCVDFETGKINGCYKLSAQAHLVRSE</sequence>
<keyword evidence="3" id="KW-1185">Reference proteome</keyword>